<evidence type="ECO:0000313" key="1">
    <source>
        <dbReference type="EMBL" id="OAQ21605.1"/>
    </source>
</evidence>
<proteinExistence type="predicted"/>
<keyword evidence="2" id="KW-1185">Reference proteome</keyword>
<name>A0A179D678_9BACT</name>
<comment type="caution">
    <text evidence="1">The sequence shown here is derived from an EMBL/GenBank/DDBJ whole genome shotgun (WGS) entry which is preliminary data.</text>
</comment>
<sequence>MRFINALIRASWRRFYIQPTERRLERVGKSNKTEKWRDLKLIFKFWSLGEDYSIIRP</sequence>
<accession>A0A179D678</accession>
<organism evidence="1 2">
    <name type="scientific">Thermosulfurimonas dismutans</name>
    <dbReference type="NCBI Taxonomy" id="999894"/>
    <lineage>
        <taxon>Bacteria</taxon>
        <taxon>Pseudomonadati</taxon>
        <taxon>Thermodesulfobacteriota</taxon>
        <taxon>Thermodesulfobacteria</taxon>
        <taxon>Thermodesulfobacteriales</taxon>
        <taxon>Thermodesulfobacteriaceae</taxon>
        <taxon>Thermosulfurimonas</taxon>
    </lineage>
</organism>
<gene>
    <name evidence="1" type="ORF">TDIS_0123</name>
</gene>
<reference evidence="1 2" key="1">
    <citation type="submission" date="2016-04" db="EMBL/GenBank/DDBJ databases">
        <title>Genome analysis of Thermosulfurimonas dismutans, the first thermophilic sulfur-disproportionating bacterium of the phylum Thermodesulfobacteria.</title>
        <authorList>
            <person name="Mardanov A.V."/>
            <person name="Beletsky A.V."/>
            <person name="Kadnikov V.V."/>
            <person name="Slobodkin A.I."/>
            <person name="Ravin N.V."/>
        </authorList>
    </citation>
    <scope>NUCLEOTIDE SEQUENCE [LARGE SCALE GENOMIC DNA]</scope>
    <source>
        <strain evidence="1 2">S95</strain>
    </source>
</reference>
<protein>
    <submittedName>
        <fullName evidence="1">Uncharacterized protein</fullName>
    </submittedName>
</protein>
<dbReference type="EMBL" id="LWLG01000001">
    <property type="protein sequence ID" value="OAQ21605.1"/>
    <property type="molecule type" value="Genomic_DNA"/>
</dbReference>
<dbReference type="Proteomes" id="UP000078390">
    <property type="component" value="Unassembled WGS sequence"/>
</dbReference>
<evidence type="ECO:0000313" key="2">
    <source>
        <dbReference type="Proteomes" id="UP000078390"/>
    </source>
</evidence>
<dbReference type="AlphaFoldDB" id="A0A179D678"/>
<dbReference type="STRING" id="999894.TDIS_0123"/>